<comment type="caution">
    <text evidence="3">The sequence shown here is derived from an EMBL/GenBank/DDBJ whole genome shotgun (WGS) entry which is preliminary data.</text>
</comment>
<evidence type="ECO:0000313" key="3">
    <source>
        <dbReference type="EMBL" id="RFZ94297.1"/>
    </source>
</evidence>
<dbReference type="OrthoDB" id="594879at2"/>
<name>A0A372NXQ1_9SPHI</name>
<proteinExistence type="predicted"/>
<evidence type="ECO:0000259" key="1">
    <source>
        <dbReference type="Pfam" id="PF11738"/>
    </source>
</evidence>
<evidence type="ECO:0000313" key="4">
    <source>
        <dbReference type="Proteomes" id="UP000264217"/>
    </source>
</evidence>
<sequence>MKNITTSTLLVAILGLSACQFGTDKPKEQHEIFKDTLVYNYQNIHERAPDCGEKADSACTVVSIKYPVFAKMPMLNDTIVKKLAQLGIMDDRKPDTSLTLVAKKFIQSYVDFKKTEKRSQMFFTMDSYAKVLAQDSSLVTLEYGGYNYQGGAHGGSFTGFINWNRKTGKEVTLKEIIADGKYPELSKIAEGIFRKSEKLSDTSSLARDYFFKDNKFALNENYSLTPTGLRFVYNQYEIKPYAAGQTELLVPYSSIKNILRPNTAISQYVK</sequence>
<keyword evidence="4" id="KW-1185">Reference proteome</keyword>
<dbReference type="PROSITE" id="PS51257">
    <property type="entry name" value="PROKAR_LIPOPROTEIN"/>
    <property type="match status" value="1"/>
</dbReference>
<dbReference type="Gene3D" id="3.30.565.40">
    <property type="entry name" value="Fervidobacterium nodosum Rt17-B1 like"/>
    <property type="match status" value="1"/>
</dbReference>
<organism evidence="3 4">
    <name type="scientific">Mucilaginibacter conchicola</name>
    <dbReference type="NCBI Taxonomy" id="2303333"/>
    <lineage>
        <taxon>Bacteria</taxon>
        <taxon>Pseudomonadati</taxon>
        <taxon>Bacteroidota</taxon>
        <taxon>Sphingobacteriia</taxon>
        <taxon>Sphingobacteriales</taxon>
        <taxon>Sphingobacteriaceae</taxon>
        <taxon>Mucilaginibacter</taxon>
    </lineage>
</organism>
<feature type="domain" description="Deacetylase PdaC" evidence="2">
    <location>
        <begin position="54"/>
        <end position="154"/>
    </location>
</feature>
<dbReference type="Gene3D" id="3.90.640.20">
    <property type="entry name" value="Heat-shock cognate protein, ATPase"/>
    <property type="match status" value="1"/>
</dbReference>
<dbReference type="RefSeq" id="WP_117389862.1">
    <property type="nucleotide sequence ID" value="NZ_QWDC01000001.1"/>
</dbReference>
<protein>
    <submittedName>
        <fullName evidence="3">DUF3298 domain-containing protein</fullName>
    </submittedName>
</protein>
<dbReference type="AlphaFoldDB" id="A0A372NXQ1"/>
<dbReference type="Proteomes" id="UP000264217">
    <property type="component" value="Unassembled WGS sequence"/>
</dbReference>
<dbReference type="InterPro" id="IPR025303">
    <property type="entry name" value="PdaC"/>
</dbReference>
<gene>
    <name evidence="3" type="ORF">D0C36_01705</name>
</gene>
<dbReference type="EMBL" id="QWDC01000001">
    <property type="protein sequence ID" value="RFZ94297.1"/>
    <property type="molecule type" value="Genomic_DNA"/>
</dbReference>
<reference evidence="3 4" key="1">
    <citation type="submission" date="2018-08" db="EMBL/GenBank/DDBJ databases">
        <title>Mucilaginibacter sp. MYSH2.</title>
        <authorList>
            <person name="Seo T."/>
        </authorList>
    </citation>
    <scope>NUCLEOTIDE SEQUENCE [LARGE SCALE GENOMIC DNA]</scope>
    <source>
        <strain evidence="3 4">MYSH2</strain>
    </source>
</reference>
<dbReference type="Pfam" id="PF11738">
    <property type="entry name" value="DUF3298"/>
    <property type="match status" value="1"/>
</dbReference>
<dbReference type="Pfam" id="PF13739">
    <property type="entry name" value="PdaC"/>
    <property type="match status" value="1"/>
</dbReference>
<accession>A0A372NXQ1</accession>
<dbReference type="InterPro" id="IPR021729">
    <property type="entry name" value="DUF3298"/>
</dbReference>
<feature type="domain" description="DUF3298" evidence="1">
    <location>
        <begin position="175"/>
        <end position="253"/>
    </location>
</feature>
<dbReference type="InterPro" id="IPR037126">
    <property type="entry name" value="PdaC/RsiV-like_sf"/>
</dbReference>
<evidence type="ECO:0000259" key="2">
    <source>
        <dbReference type="Pfam" id="PF13739"/>
    </source>
</evidence>